<sequence length="382" mass="42673">MKKIILCILVLNFLTFKINEVHAEEASIPEIESEAAILIDSKTGAILYEKNAKNKMFPASLTKIATAIYAIETGNLDDVVTVSKEAASTDGTSVFLEEGEQVPLMKLIQGMLINSGNDAAMAIAEHLDGSIDIYEEKINQYLQEKVNVKNTHFTNPHGLFDEDHYTTAEDLALITNYALKNETFRNIYGTKELTWSGESWDTTLLTHHLMLKGEIPYETVIGGKTGYVQESKYTLATTAKKDDLELTAIILKGENDKVIYNDTKNLFDYGFNQFKHSIISKSDEFITEGKSYTTGLKDVMVTVPKSSYEKKITADGKLNFTNAEGEIIQTIQLLENKKMQTVSNHQVIKKDENKTMGIYGIFAFFLFILGGLVIGASKKIKR</sequence>
<dbReference type="Gene3D" id="3.40.710.10">
    <property type="entry name" value="DD-peptidase/beta-lactamase superfamily"/>
    <property type="match status" value="1"/>
</dbReference>
<name>A0ABS5NP59_9BACI</name>
<dbReference type="Proteomes" id="UP000681027">
    <property type="component" value="Unassembled WGS sequence"/>
</dbReference>
<dbReference type="RefSeq" id="WP_213101028.1">
    <property type="nucleotide sequence ID" value="NZ_JAGYPM010000001.1"/>
</dbReference>
<feature type="coiled-coil region" evidence="8">
    <location>
        <begin position="124"/>
        <end position="151"/>
    </location>
</feature>
<evidence type="ECO:0000256" key="5">
    <source>
        <dbReference type="ARBA" id="ARBA00022984"/>
    </source>
</evidence>
<evidence type="ECO:0000313" key="12">
    <source>
        <dbReference type="EMBL" id="MBS4189612.1"/>
    </source>
</evidence>
<dbReference type="PANTHER" id="PTHR21581:SF6">
    <property type="entry name" value="TRAFFICKING PROTEIN PARTICLE COMPLEX SUBUNIT 12"/>
    <property type="match status" value="1"/>
</dbReference>
<dbReference type="InterPro" id="IPR018044">
    <property type="entry name" value="Peptidase_S11"/>
</dbReference>
<evidence type="ECO:0000256" key="8">
    <source>
        <dbReference type="SAM" id="Coils"/>
    </source>
</evidence>
<keyword evidence="5" id="KW-0573">Peptidoglycan synthesis</keyword>
<feature type="transmembrane region" description="Helical" evidence="9">
    <location>
        <begin position="356"/>
        <end position="376"/>
    </location>
</feature>
<feature type="chain" id="PRO_5047094465" evidence="10">
    <location>
        <begin position="24"/>
        <end position="382"/>
    </location>
</feature>
<evidence type="ECO:0000256" key="10">
    <source>
        <dbReference type="SAM" id="SignalP"/>
    </source>
</evidence>
<dbReference type="PANTHER" id="PTHR21581">
    <property type="entry name" value="D-ALANYL-D-ALANINE CARBOXYPEPTIDASE"/>
    <property type="match status" value="1"/>
</dbReference>
<dbReference type="InterPro" id="IPR001967">
    <property type="entry name" value="Peptidase_S11_N"/>
</dbReference>
<proteinExistence type="inferred from homology"/>
<keyword evidence="4" id="KW-0133">Cell shape</keyword>
<accession>A0ABS5NP59</accession>
<evidence type="ECO:0000256" key="1">
    <source>
        <dbReference type="ARBA" id="ARBA00007164"/>
    </source>
</evidence>
<feature type="domain" description="Peptidase S11 D-alanyl-D-alanine carboxypeptidase A N-terminal" evidence="11">
    <location>
        <begin position="25"/>
        <end position="253"/>
    </location>
</feature>
<comment type="caution">
    <text evidence="12">The sequence shown here is derived from an EMBL/GenBank/DDBJ whole genome shotgun (WGS) entry which is preliminary data.</text>
</comment>
<evidence type="ECO:0000256" key="2">
    <source>
        <dbReference type="ARBA" id="ARBA00022729"/>
    </source>
</evidence>
<keyword evidence="8" id="KW-0175">Coiled coil</keyword>
<dbReference type="Pfam" id="PF00768">
    <property type="entry name" value="Peptidase_S11"/>
    <property type="match status" value="1"/>
</dbReference>
<keyword evidence="6" id="KW-0961">Cell wall biogenesis/degradation</keyword>
<dbReference type="InterPro" id="IPR012338">
    <property type="entry name" value="Beta-lactam/transpept-like"/>
</dbReference>
<dbReference type="GO" id="GO:0004180">
    <property type="term" value="F:carboxypeptidase activity"/>
    <property type="evidence" value="ECO:0007669"/>
    <property type="project" value="UniProtKB-KW"/>
</dbReference>
<protein>
    <submittedName>
        <fullName evidence="12">D-alanyl-D-alanine carboxypeptidase</fullName>
    </submittedName>
</protein>
<gene>
    <name evidence="12" type="ORF">KHA94_05225</name>
</gene>
<keyword evidence="12" id="KW-0121">Carboxypeptidase</keyword>
<dbReference type="SUPFAM" id="SSF56601">
    <property type="entry name" value="beta-lactamase/transpeptidase-like"/>
    <property type="match status" value="1"/>
</dbReference>
<reference evidence="12 13" key="1">
    <citation type="submission" date="2021-05" db="EMBL/GenBank/DDBJ databases">
        <title>Novel Bacillus species.</title>
        <authorList>
            <person name="Liu G."/>
        </authorList>
    </citation>
    <scope>NUCLEOTIDE SEQUENCE [LARGE SCALE GENOMIC DNA]</scope>
    <source>
        <strain evidence="12 13">FJAT-49705</strain>
    </source>
</reference>
<keyword evidence="3" id="KW-0378">Hydrolase</keyword>
<keyword evidence="13" id="KW-1185">Reference proteome</keyword>
<evidence type="ECO:0000256" key="4">
    <source>
        <dbReference type="ARBA" id="ARBA00022960"/>
    </source>
</evidence>
<organism evidence="12 13">
    <name type="scientific">Cytobacillus citreus</name>
    <dbReference type="NCBI Taxonomy" id="2833586"/>
    <lineage>
        <taxon>Bacteria</taxon>
        <taxon>Bacillati</taxon>
        <taxon>Bacillota</taxon>
        <taxon>Bacilli</taxon>
        <taxon>Bacillales</taxon>
        <taxon>Bacillaceae</taxon>
        <taxon>Cytobacillus</taxon>
    </lineage>
</organism>
<keyword evidence="2 10" id="KW-0732">Signal</keyword>
<evidence type="ECO:0000313" key="13">
    <source>
        <dbReference type="Proteomes" id="UP000681027"/>
    </source>
</evidence>
<dbReference type="PRINTS" id="PR00725">
    <property type="entry name" value="DADACBPTASE1"/>
</dbReference>
<keyword evidence="9" id="KW-1133">Transmembrane helix</keyword>
<keyword evidence="9" id="KW-0812">Transmembrane</keyword>
<feature type="signal peptide" evidence="10">
    <location>
        <begin position="1"/>
        <end position="23"/>
    </location>
</feature>
<dbReference type="EMBL" id="JAGYPM010000001">
    <property type="protein sequence ID" value="MBS4189612.1"/>
    <property type="molecule type" value="Genomic_DNA"/>
</dbReference>
<evidence type="ECO:0000259" key="11">
    <source>
        <dbReference type="Pfam" id="PF00768"/>
    </source>
</evidence>
<keyword evidence="9" id="KW-0472">Membrane</keyword>
<comment type="similarity">
    <text evidence="1 7">Belongs to the peptidase S11 family.</text>
</comment>
<evidence type="ECO:0000256" key="9">
    <source>
        <dbReference type="SAM" id="Phobius"/>
    </source>
</evidence>
<evidence type="ECO:0000256" key="6">
    <source>
        <dbReference type="ARBA" id="ARBA00023316"/>
    </source>
</evidence>
<evidence type="ECO:0000256" key="7">
    <source>
        <dbReference type="RuleBase" id="RU004016"/>
    </source>
</evidence>
<evidence type="ECO:0000256" key="3">
    <source>
        <dbReference type="ARBA" id="ARBA00022801"/>
    </source>
</evidence>
<keyword evidence="12" id="KW-0645">Protease</keyword>